<protein>
    <submittedName>
        <fullName evidence="5">Similar to titin isoform N2B putative</fullName>
    </submittedName>
</protein>
<feature type="region of interest" description="Disordered" evidence="2">
    <location>
        <begin position="3638"/>
        <end position="3660"/>
    </location>
</feature>
<dbReference type="EMBL" id="FR824046">
    <property type="protein sequence ID" value="CCA13958.1"/>
    <property type="molecule type" value="Genomic_DNA"/>
</dbReference>
<feature type="domain" description="Fibronectin type-III" evidence="4">
    <location>
        <begin position="2641"/>
        <end position="2759"/>
    </location>
</feature>
<dbReference type="HOGENOM" id="CLU_222994_0_0_1"/>
<feature type="compositionally biased region" description="Polar residues" evidence="2">
    <location>
        <begin position="3638"/>
        <end position="3652"/>
    </location>
</feature>
<keyword evidence="3" id="KW-0472">Membrane</keyword>
<keyword evidence="3" id="KW-0812">Transmembrane</keyword>
<feature type="transmembrane region" description="Helical" evidence="3">
    <location>
        <begin position="7"/>
        <end position="27"/>
    </location>
</feature>
<name>F0VYU3_9STRA</name>
<evidence type="ECO:0000313" key="5">
    <source>
        <dbReference type="EMBL" id="CCA13958.1"/>
    </source>
</evidence>
<dbReference type="Gene3D" id="2.60.40.10">
    <property type="entry name" value="Immunoglobulins"/>
    <property type="match status" value="10"/>
</dbReference>
<feature type="domain" description="Fibronectin type-III" evidence="4">
    <location>
        <begin position="7270"/>
        <end position="7369"/>
    </location>
</feature>
<dbReference type="SUPFAM" id="SSF49265">
    <property type="entry name" value="Fibronectin type III"/>
    <property type="match status" value="9"/>
</dbReference>
<dbReference type="InterPro" id="IPR003961">
    <property type="entry name" value="FN3_dom"/>
</dbReference>
<organism evidence="5">
    <name type="scientific">Albugo laibachii Nc14</name>
    <dbReference type="NCBI Taxonomy" id="890382"/>
    <lineage>
        <taxon>Eukaryota</taxon>
        <taxon>Sar</taxon>
        <taxon>Stramenopiles</taxon>
        <taxon>Oomycota</taxon>
        <taxon>Peronosporomycetes</taxon>
        <taxon>Albuginales</taxon>
        <taxon>Albuginaceae</taxon>
        <taxon>Albugo</taxon>
    </lineage>
</organism>
<proteinExistence type="predicted"/>
<dbReference type="CDD" id="cd00063">
    <property type="entry name" value="FN3"/>
    <property type="match status" value="7"/>
</dbReference>
<keyword evidence="1" id="KW-0677">Repeat</keyword>
<reference evidence="5" key="2">
    <citation type="submission" date="2011-02" db="EMBL/GenBank/DDBJ databases">
        <authorList>
            <person name="MacLean D."/>
        </authorList>
    </citation>
    <scope>NUCLEOTIDE SEQUENCE</scope>
</reference>
<dbReference type="PROSITE" id="PS50853">
    <property type="entry name" value="FN3"/>
    <property type="match status" value="5"/>
</dbReference>
<dbReference type="Pfam" id="PF00041">
    <property type="entry name" value="fn3"/>
    <property type="match status" value="1"/>
</dbReference>
<dbReference type="PANTHER" id="PTHR13817">
    <property type="entry name" value="TITIN"/>
    <property type="match status" value="1"/>
</dbReference>
<evidence type="ECO:0000256" key="1">
    <source>
        <dbReference type="ARBA" id="ARBA00022737"/>
    </source>
</evidence>
<reference evidence="5" key="1">
    <citation type="journal article" date="2011" name="PLoS Biol.">
        <title>Gene gain and loss during evolution of obligate parasitism in the white rust pathogen of Arabidopsis thaliana.</title>
        <authorList>
            <person name="Kemen E."/>
            <person name="Gardiner A."/>
            <person name="Schultz-Larsen T."/>
            <person name="Kemen A.C."/>
            <person name="Balmuth A.L."/>
            <person name="Robert-Seilaniantz A."/>
            <person name="Bailey K."/>
            <person name="Holub E."/>
            <person name="Studholme D.J."/>
            <person name="Maclean D."/>
            <person name="Jones J.D."/>
        </authorList>
    </citation>
    <scope>NUCLEOTIDE SEQUENCE</scope>
</reference>
<sequence length="7519" mass="813895">MAHSWRRVFPTGTCTIFLIIFFQQLLFHHTTDLLFHTEAKDLHFSPQDVPNPPEKLFVYSLNESTVLVQINLPAHMKAEGSNGAPIIGYRVELAKSMNGVHEFLIERDQSISSGAYKLKFTGSSGTQETPCIQWNASALEFQIALEELTYVDSILVNQTSFSTSNKRIVWKYNVAFDEPCLLSDSEPQLLQADCQKVEPLGLQFTLSSSKIVAGTADSLPQVWQVTTDANGADILDGYFDLSIGFDGDWTAIAGVMVEVNPGSNIAITSSSLIGVINRGDYVKLGDEVFIVHRQAPFTDTNLPLHDYHMLGVASGGTIYALDTAIGSVRVTSGSASILTGRDLRGELSVDEYIRIGPYEFRITGFPSATTVILSDAWNGASTHRVTAYRRKRARVSVSSSADELKAAMESLAGTGIVEVSRYGPNQKNEFVWLISFMSLNAYRNCPASPCLHAHKLKGESNYLLKDAYGVVCTTCRVVVSSLQRSSNGMSVSSISPSLREFTSSSVVTAKEVNGYVNEIQSIIVYATNDDLRGSFSVYFRSNLKSAILEVDDTAKDVRTKLEQLPAIGRVNVERIELDGVEKGGSKKAIFGVKWLITFLSNIGDLPSMSISSSQLSGEDATVDIAQVIKGVETPSEMVLSGLEQNTRYAVRGFTRSTNGYSSGTDTIQMSGKGAVPYHTTPGRSPDPPTIINVWPISNSEIALTFASREDRGFEVQRYELDYIPNQYSGTATVNKIYIKSTLEDNLSGRFRLQYGRFTTSMFTVETDATSMELALNKLPKLRPVSVSRDVYILTGNSSSCVTGIDISSNMLLTTPLTAKEVELLIQGSTITVAGTSIYVVASRPAVGSTSISILAGYENMIVGPVSELLKADESGSVRGPHGYQWLITFPDAAGDIIDSEFPGLQITNNELTFIQSGTKVNSLGISNMITGTTSEQSGMVEISTDISKCDTYTIGAPSSVQILQLFAKSTITQGSFKLRFGSEITPNCITLGQSFGNIKSTLRQALESLRLVSRVSVEELRQFKVTVLTGSSSSKVSAYTTSDGLTGTLTIVSTGVNYGLDATKANQLLPGAIVQVIRSSKAFKQQNCEFRIVSASVNDPSITVAVPSNARACESFQNEARSLRLLDFNDYKIRFWGSFPYGDWPSISIVSSEFGSGSCTSWVPPIPVYSKVHTVRYEGFCASGSTVIHSIFADGSSNIGGHFTLSYSGKHSEPLDMMATAERMRIVIQELIPSRRVQVGMLSHGEHGKSWLVTFTAFSASNKNSELEDTLFIKQPSLTGKNAAISVFPIFQIRVVAIRNDISGSFQLSMNGEKSELIGYHATNAKVEQELNKMTCVNSVVALGRAVTQDPGVYPLQLSADVSNTQVVRNIRVENLLINPSLCLAFQEIIHINQEAYRIQDVTEEDITLDRVVPITATGIPIQAGTITKTIVEAPGYFRLGQNGRVLNARRNSVLIEVSVKHRVVVGSTLYIFGSGYTANSVNGGHITITPSFSGQDIVSGTPESYCFDNVLHTTKNLVGLIQTGDYLWIANSPQINVDIDSVAVSGDLLRCTVQTVESNRVLVNGIFKDSFWRRKAFVKSFGRQWSLAFRSYTGDLETLSVTPGLDLRGTDIRISSSHLDYVPPNSVRIGNPTIIRRVHLEAGSSACATSDAPYELTVGYQRANFEWTDSGASLRSILRQFDGIDQIDVTTTAVGGGFLHIIKLWGTYTEQYVADMKGIMVNPSLNPTCTISIMHNSAIASNKESLILSADQTYKLQIYAQNHFGYSKSSVPISTEQLSRVSIVPSPPTEVYLGEFHGSTWLSVHYRPPIYDGGAPVTMYRVEWDSAEVFRSTSSDYGVKTIQKIAEVQLVKESFRSNIKREGTFTLSFGAHRTHPLPFDCSSQMMANALDILTDNFNIEVKPFKVTRVAVSWGYHWAITFPDVYGDAALLHADDSLLSGDFPIVEVTEIVKGFQDIAIDSFTRAVQEVITEAKSVLSGSFVLSFDGQSTSPIPVTASALEMQSILLKATTLYSIKITKKKINQALNTAIWSLTFANLRGGDAVGAGSIVRMQVMDTSQLVGTAASVSVFDKITGTDPYRLGLTRLHKNRRYHMHTAAYNEYGFGSGRSSLSTAVTCTKPDAPSGLTVSVVDGTKLAVSWSPARTESNASSVCSIDRYKIEWFRSPGTNEEQTITTSAKAGLFEIQKVWNFADSPSLTGFFKLSFDGVITDNIAWNAPAQGSDSMKTKLERLQNVGTVDVNRKSSLRVITGLMVTSVGGTAVLQRDAASSSKTIAQLHGQEIDVGEKIWVLGRMFTVISLDSSQDTITIGSSLEIIIPVPVFKNAFGFTWLITFTSGHIGPQPLLMPTPGDNWGGDNPGIAANLVSNGVSPISGTFRVGYATLWTYPISYNATAIEMKQALESLKSSGPVQVSRTRNGYGYNWIVTFIEVASDVSLLDVDGTRLQGPSVKIQSTRTRLGVQPRMYCEIDGAPGRPLDIFHPASSQVNLTRLTTGIPYIVRVRAHNIDGYGPASYPANMTAMTPQQHPGQPQNLRVISLSSRLIKSVWDSPISTGGTAILAYLIQWDTSSSFSGTNSPNFDMQYRLAVASENSSPYYYDIPILTDPSLPYHVRVYALNVMGRSEPSTDVQGVYPIDRVPGRPEQVVAMALSSTSIMVNWVAPSTKHPYFGGDGGLPITQYMVEWDSSINFDSPASFILLNGSQLSYPIGQDDYTASGVYQISLVVDNTYYIRVTAFNTLGAGTAQSSYPPSILTATQPPTVPGNLRVDVLNESTLIAEWDEPLYNGGVPLQGYIIEWDDHENMTSGFSDTTSVSVVHEMQAVHIETKVVHAEQYIDATVEVVNEQQVVRTQFSGQDEVQVIKIDGNPVIPEIQTFKTYTADIDQEEQLGVDAKDYDEIQCVRTTIPEVFEVQRINVEIITSPEIQTLAMTFTGGNGNMIALTGSFVLTFDATQCIFCKGKDLGSQSTSNLLSSLRNADDAQASQLMSDALNVLSNIHTGGVSITRTSQIGSNPVDITYVYSITFTGSWVAGDVPLLVVTNTILSGQIPSTSTETSKGRDLLYDPSSTLILKYVCEPYSDPYATSYRNSPVCDLGTNLGQGGLINQNDILSIGTCIVQVNSVTSSQLTIVSNPFSSSCSPFVAASLDIHRTQQTSIPFQLMRREYTLALASDMQTLLNNVVGSVSIQRAFPITTTSIRLVYEITFLQRTGTIPLLICGNNLRLNEGTSSSTCSVERLSIGSSIGGSFKLSLPAITDPTQSYLASNTIPWDATGSDVKRILEGIYYQQEQLFGTVNVKRIIYSPTGNKWSGGFTWVITFNKRGWDVPRMMVSNQLVAADGSTPINILVEDGNSPFTSFPTGLSRDGNQITGSMRFRFGGITSIPCIIGIHTSLDALTENVIDTKLRDFILNQFPTLIDTIIVTRSSATQARGFTWTMTFNGDLNGGLVERLGLESSLQESPVAVPRSTNAYIVVTKPGNELGGDFRLQWMGSVTDSLPYNAGALLVEEQLNSLTSIRPSLVSVSRSTENSQVKAYIWSVTFTSSVWVDPTSDHSTYVSGNWKGPRSKWEDVWPETGYSKAWGRHVGPLSSKNMLVACHATGLWTTNDMSSKHCIVGIYQQGTAPLSGSFTLQVPSGLSMSHGQAETSASISHNARASRRDSGITGTSLEEILESLPNIGDVDVSLNSFNAQTGGSSWSVTFLRDAYRPCEQLEDSEDDELANIYDPFSLPSDADPNVKHCNSPGDVPSMVIDTSQLRGSNLMGVVCETSINTASPSSYCIPFLNHIKNGQVLRGYFSLFQVQGDPGFSQRYELKVHCPNPPCTLIDRFELPAGNEFLVNKVSAGDRFTIGSFDSCVFFITAIVPGAAPQIYVYPKACAALTSTAPLPMNLLIPWNASAALVENVLESSADQSLEQGIWNAGRQVLVKRKIYGKYGEATWAIRFVANPTYTPPGSGNVAPIQVIFKSDSFSHGPQSISITETVEGSAPLAGSFAADFHSAVGERYINFNEDSKRLEAKLNEMDTVGRVLIKRVPYPSAVTGCSNDTCAGGWENRPVMVDGRRGGYRWKIRFLQSIGEYKGRTFPHGSGVVLPFTVDFSNLLGQGKQVEVHNSKIGSQPILGTFALKAGSVQSPFIPYTADANTLKQAIESMKIFGEVDVHHETLITQEIPGALATLKKDGTAASISGTSEFDIMEHLAPGDLVRFGPTSSNSPMPGTNGEFPLAGSEDSSKVFVRRKSPVISAKDDVTSRLYPGMSVRIDGGIYKVKRTGSEVQTITVSAPVSTFKANLGTSAGLYALILKRSAKLATSNCIPYDATAPMLQGTLNLLLNNINPTSGSSQIRVTRTGPLSFAGNAHRGFLYHIYFLGDTVQGDVALLTYTLSPCASTAVFPTILVDTAEQGGEISRQVVDFATDSGRVVDSLGYFRLKQGSAETPCLKWGVTAAELEAAVELHLGTGDVLVSRNGSGASITEIQILRVSSNIPITSGTLNSLFRVEWQLFNERAWTQNCLSYGVSARDLQIALNGLLSLNDPTNSHIYVTRKGDGSAAWGYGFEYHIHFKGTMRGGSSQVLGDVPALRIINVGTNPCSSLLTGPRAPKVAIWVETIRNGVFAYSYEINYLEYDKQSASKNLLEVKTSTCSTSNWGHTRGNSRMIRTKQTSFGGSPSIQQISIIDSTIVAKALKFSLDGTSIVNCLPFDFTILNLVQALESIPSIGSNGVKVVRDFNAEISPPGSSFLVTFTGDQVTGRLPLLQAVVYDATCQNAFSSPDSTISITTLLDSGQHPNYFVISQLYEGDQPGLQVAYHVPQIFAIPNPASEIQQIVVTTTSSSGFSTGDVYKLQLGSIFTTPDIAWNAQEEDLEIALGVNGGFSDIRSAFTVTRRKNAVLAPRGFVYTVYFNDPTFTGNQPLLTVPSLSTNFGSGGGTVIPTALVDGSDDDLNVKLSSNTIPLAQQGEPNRRATYLAEDSIQKIYRVNGFLWNVRFKSSIGDILGLEGIHPSSSGSKVVVTDNLVRGKKSTVHEISHLFSGIPYHVRVAASNELGLGPFSAPNRATPSGIPAEVSQVEAGPALYESEVQAVRTAATYISEVQNISTTADAIIEIQSLQTRISGPLLSNCPNGACITGSIAFRIPCVQTIIVTSFAPFRGEYVVSFERQIADSNPSNAGRFAALGSVAETIPIPWDVAADDLKDRLLQLSALNDGDIVVTRDGDGTMESQYGYTYSVTFVGNSVAGQTQLIKTSVYPDCATCDALLTVTGDAVTPPKVSMNENLAMGTDIAIQRVFVAAEKPIAMGAFYLAFTHLGASKTTTCIQHDAPAREENDGFQESLEFIFERLSNVDDVYVTRSTDSLQAPNGFYYDIYFIGNGVYGDVMKLDISECPSTPFKTSIDLQLYPNNALLSVSMIDYGGYNPANTFVSAGAGTAEQLQKDLEQLPMFGNIQVARSLSDAEGGFLWTIAYGVEDGNVPQFICGADAIFHALNDAFCDTSTLVDGNALSGFFILETSSPIPFDASPASMEAELELIDWIGDVHVERSSASPQRGYTWMVTFVEYEGDAPLLQGTNLLLGSGSAIVVDETRKGNTINGSFRLSFNGIWTAPIAANAPATTVESRSDGSSMQEKLEALVSIGKLQVERSVNAVDSEGGYRWMITFCDDIVNSGDLPLLKADYKNLSGTGALVSIKEISKGSRAVGNRVWISYNPPITYRGDPVTKYQVRWATISTFSSTATKEVYLDDPTQLNSEQSIVTGAPSLSWSNQRLSERAEIQTLTIGASGAFSLLFRGEKTSIFTVSTSKTSDISTALSNLLSISLVAVTPEAALLTPALEVVITFMTEIGDLPLLIIDNPGAASMTERQRGVTNFRKEVNVFKCSATSGSIQFQTSMAVGSSGQSRSISVASSTSIFGLQNALHTLFNVETTSITVTSLQNYLCASPVPAPVIITFHRLYGDIDLKILFGNTNLAIPEANIDGVYPDMLKATSGTFQVGYKGAFTRPLDPNTQEDDMRSALESLDKIQTVHVTREYAAGPISDTGTVDTVQGQIYVTCSRSATCKFTQAMYGVPGCLIKIGGDWYTVRSDTDSSQGLSSSRLYLGDIYGKETGYIAQSAKKVTVYEWIRGYSYHVYMLQVEEPISPLQFKKPRLTPHDAFVRIYGQACHKCYYLPTNTLDDLIIGQLLYVDVHAYNINGRGEDGVTALVAPNQIPNPPVNVEILVLSSKEIQVFFSPPAILTSSMSSNLNKDISSYLIQYDTNDTFMHGHEVCSKCATALSASVLTTTVSLQSKFGDTSNKFWIGQDSDCVLTAISVPTATRVNVNLGPGCRSSEFTGENLSLYFYRNKPVVVSGEAITGTPPFTDVVSGLVGMLTYYFRVAAVNSVPVQRVSYSGDPPNNRKWCSPLSAMTKDNVPDHPSSVMLAAFSGSVVEVQIQPPTRDGKGTGGLAITHYWIDIDKTATFDSAAKSTPTLVSASSLPAIYSGGPLLYYISGLETAVSYYVQVKAMNSIGFSRSIQASSSVTLMQLNSGPQEVNVQLPSYFSSLNESGKTITTAMISWRSPKENGGSDIESYLVEWWNLEARHEVQVLQMTWQVEPVTPVLFRLAFGGAMSGFLPHNVSPENLRSALMNLYVNGNPVIGHVKVTRTTKHDSKGYEWSITFLADQNTGDQPLIQLSYPQNSGITGQIYETTSGISISSIPTYPGKPEVQVLVISGLSPPNGFFRLSFRGSKWTNYIPAQATDNILISTLHQLPSVGRVSVSRSISPDSNSYFWKITFEACVGDQPPFIIDRSKIYPSSTFVGIKDGDNAVTSMGERCLPGDDPVTCPGSWNGFSTKIAGMATIGEASVDYQSRQTVDSSVLTHQITELKPSSTYFITVSAKTAIGVGPRVSASPAPLILPLRVPSPPKDVAVHVNPGSSTQLITKWESPENDGGTAIQMYRVQFDTSPRFDGNRGEEKVWCPAAPRYAVWSVQTARVDTTVTNPISKGYFQLNLRRNLQNFQSEPIPWNAVAMAAEEVGSSTLSQSKVFCTVCSTCTDTCDSSSVPPVFLKRESSGSMQSKLEYLPTISRGVHLDTTIPNPSGDGGFKWRITFLDAGDDYTLLPGTNALYDSSNNGGAGLYSVTTTKLVAGVYPATCTGAYAIPSSGTLNKGQFYYMRVFAYNQVGFSQPTSALNPQKPMVVPGLPTGVTTRVSGSSQLQAVFSEPDDNGGDKVTEYLVEYATTIQFTGAKNVSVTFLQNGPPYSRMISDLQKGSFYFIRVRARNSQGLGPAQIASPMSLNPSTKPGAPTNVVVGVTSSSMLTVGWDVPIDDGGDAITAYRIQWDANAMFDAWNLDANTVIITDVTVRSYTIVGLQHLATYYVRVMAQNSLGIGTPQQAYPGGSTPTSQPPGKPYALVFERTQSMGELFVSWQPPKIPAHGIPCGGSLEAPAACGTLSDSDIAFGGSSFQKYEMQCSSSTSFPVSTTLVSTTTTTTMVLNGLSSSVRYFVRILAINSEGLLSEFCQRKDLNGFHCPENLILASGSIVTGPYASEIPL</sequence>
<feature type="domain" description="Fibronectin type-III" evidence="4">
    <location>
        <begin position="7372"/>
        <end position="7500"/>
    </location>
</feature>
<feature type="domain" description="Fibronectin type-III" evidence="4">
    <location>
        <begin position="7164"/>
        <end position="7265"/>
    </location>
</feature>
<accession>F0VYU3</accession>
<dbReference type="InterPro" id="IPR036116">
    <property type="entry name" value="FN3_sf"/>
</dbReference>
<dbReference type="InterPro" id="IPR050964">
    <property type="entry name" value="Striated_Muscle_Regulatory"/>
</dbReference>
<dbReference type="InterPro" id="IPR013783">
    <property type="entry name" value="Ig-like_fold"/>
</dbReference>
<dbReference type="PANTHER" id="PTHR13817:SF73">
    <property type="entry name" value="FIBRONECTIN TYPE-III DOMAIN-CONTAINING PROTEIN"/>
    <property type="match status" value="1"/>
</dbReference>
<evidence type="ECO:0000256" key="3">
    <source>
        <dbReference type="SAM" id="Phobius"/>
    </source>
</evidence>
<evidence type="ECO:0000259" key="4">
    <source>
        <dbReference type="PROSITE" id="PS50853"/>
    </source>
</evidence>
<keyword evidence="3" id="KW-1133">Transmembrane helix</keyword>
<gene>
    <name evidence="5" type="primary">AlNc14C1G94</name>
    <name evidence="5" type="ORF">ALNC14_001010</name>
</gene>
<dbReference type="SMART" id="SM00060">
    <property type="entry name" value="FN3"/>
    <property type="match status" value="13"/>
</dbReference>
<feature type="domain" description="Fibronectin type-III" evidence="4">
    <location>
        <begin position="2530"/>
        <end position="2636"/>
    </location>
</feature>
<evidence type="ECO:0000256" key="2">
    <source>
        <dbReference type="SAM" id="MobiDB-lite"/>
    </source>
</evidence>